<dbReference type="PANTHER" id="PTHR19328:SF13">
    <property type="entry name" value="HIPL1 PROTEIN"/>
    <property type="match status" value="1"/>
</dbReference>
<dbReference type="InterPro" id="IPR022409">
    <property type="entry name" value="PKD/Chitinase_dom"/>
</dbReference>
<dbReference type="InParanoid" id="A0A1E7EUN5"/>
<dbReference type="KEGG" id="fcy:FRACYDRAFT_248411"/>
<organism evidence="4 5">
    <name type="scientific">Fragilariopsis cylindrus CCMP1102</name>
    <dbReference type="NCBI Taxonomy" id="635003"/>
    <lineage>
        <taxon>Eukaryota</taxon>
        <taxon>Sar</taxon>
        <taxon>Stramenopiles</taxon>
        <taxon>Ochrophyta</taxon>
        <taxon>Bacillariophyta</taxon>
        <taxon>Bacillariophyceae</taxon>
        <taxon>Bacillariophycidae</taxon>
        <taxon>Bacillariales</taxon>
        <taxon>Bacillariaceae</taxon>
        <taxon>Fragilariopsis</taxon>
    </lineage>
</organism>
<keyword evidence="5" id="KW-1185">Reference proteome</keyword>
<evidence type="ECO:0000256" key="1">
    <source>
        <dbReference type="SAM" id="MobiDB-lite"/>
    </source>
</evidence>
<accession>A0A1E7EUN5</accession>
<dbReference type="CDD" id="cd00146">
    <property type="entry name" value="PKD"/>
    <property type="match status" value="1"/>
</dbReference>
<feature type="region of interest" description="Disordered" evidence="1">
    <location>
        <begin position="415"/>
        <end position="438"/>
    </location>
</feature>
<keyword evidence="2" id="KW-1133">Transmembrane helix</keyword>
<feature type="compositionally biased region" description="Basic and acidic residues" evidence="1">
    <location>
        <begin position="765"/>
        <end position="774"/>
    </location>
</feature>
<keyword evidence="2" id="KW-0812">Transmembrane</keyword>
<feature type="transmembrane region" description="Helical" evidence="2">
    <location>
        <begin position="830"/>
        <end position="852"/>
    </location>
</feature>
<dbReference type="SUPFAM" id="SSF49299">
    <property type="entry name" value="PKD domain"/>
    <property type="match status" value="1"/>
</dbReference>
<proteinExistence type="predicted"/>
<feature type="compositionally biased region" description="Acidic residues" evidence="1">
    <location>
        <begin position="418"/>
        <end position="432"/>
    </location>
</feature>
<protein>
    <submittedName>
        <fullName evidence="4">Soluble quino protein glucose dehydrogenase</fullName>
    </submittedName>
</protein>
<dbReference type="PROSITE" id="PS50093">
    <property type="entry name" value="PKD"/>
    <property type="match status" value="1"/>
</dbReference>
<dbReference type="SUPFAM" id="SSF50952">
    <property type="entry name" value="Soluble quinoprotein glucose dehydrogenase"/>
    <property type="match status" value="1"/>
</dbReference>
<feature type="region of interest" description="Disordered" evidence="1">
    <location>
        <begin position="737"/>
        <end position="774"/>
    </location>
</feature>
<dbReference type="AlphaFoldDB" id="A0A1E7EUN5"/>
<dbReference type="InterPro" id="IPR035986">
    <property type="entry name" value="PKD_dom_sf"/>
</dbReference>
<evidence type="ECO:0000259" key="3">
    <source>
        <dbReference type="PROSITE" id="PS50093"/>
    </source>
</evidence>
<dbReference type="Pfam" id="PF07995">
    <property type="entry name" value="GSDH"/>
    <property type="match status" value="2"/>
</dbReference>
<reference evidence="4 5" key="1">
    <citation type="submission" date="2016-09" db="EMBL/GenBank/DDBJ databases">
        <title>Extensive genetic diversity and differential bi-allelic expression allows diatom success in the polar Southern Ocean.</title>
        <authorList>
            <consortium name="DOE Joint Genome Institute"/>
            <person name="Mock T."/>
            <person name="Otillar R.P."/>
            <person name="Strauss J."/>
            <person name="Dupont C."/>
            <person name="Frickenhaus S."/>
            <person name="Maumus F."/>
            <person name="Mcmullan M."/>
            <person name="Sanges R."/>
            <person name="Schmutz J."/>
            <person name="Toseland A."/>
            <person name="Valas R."/>
            <person name="Veluchamy A."/>
            <person name="Ward B.J."/>
            <person name="Allen A."/>
            <person name="Barry K."/>
            <person name="Falciatore A."/>
            <person name="Ferrante M."/>
            <person name="Fortunato A.E."/>
            <person name="Gloeckner G."/>
            <person name="Gruber A."/>
            <person name="Hipkin R."/>
            <person name="Janech M."/>
            <person name="Kroth P."/>
            <person name="Leese F."/>
            <person name="Lindquist E."/>
            <person name="Lyon B.R."/>
            <person name="Martin J."/>
            <person name="Mayer C."/>
            <person name="Parker M."/>
            <person name="Quesneville H."/>
            <person name="Raymond J."/>
            <person name="Uhlig C."/>
            <person name="Valentin K.U."/>
            <person name="Worden A.Z."/>
            <person name="Armbrust E.V."/>
            <person name="Bowler C."/>
            <person name="Green B."/>
            <person name="Moulton V."/>
            <person name="Van Oosterhout C."/>
            <person name="Grigoriev I."/>
        </authorList>
    </citation>
    <scope>NUCLEOTIDE SEQUENCE [LARGE SCALE GENOMIC DNA]</scope>
    <source>
        <strain evidence="4 5">CCMP1102</strain>
    </source>
</reference>
<dbReference type="OrthoDB" id="10266706at2759"/>
<gene>
    <name evidence="4" type="ORF">FRACYDRAFT_248411</name>
</gene>
<dbReference type="InterPro" id="IPR013783">
    <property type="entry name" value="Ig-like_fold"/>
</dbReference>
<dbReference type="InterPro" id="IPR012938">
    <property type="entry name" value="Glc/Sorbosone_DH"/>
</dbReference>
<name>A0A1E7EUN5_9STRA</name>
<dbReference type="Pfam" id="PF18911">
    <property type="entry name" value="PKD_4"/>
    <property type="match status" value="1"/>
</dbReference>
<dbReference type="Gene3D" id="2.120.10.30">
    <property type="entry name" value="TolB, C-terminal domain"/>
    <property type="match status" value="1"/>
</dbReference>
<dbReference type="PANTHER" id="PTHR19328">
    <property type="entry name" value="HEDGEHOG-INTERACTING PROTEIN"/>
    <property type="match status" value="1"/>
</dbReference>
<dbReference type="InterPro" id="IPR000601">
    <property type="entry name" value="PKD_dom"/>
</dbReference>
<feature type="region of interest" description="Disordered" evidence="1">
    <location>
        <begin position="471"/>
        <end position="503"/>
    </location>
</feature>
<dbReference type="EMBL" id="KV784375">
    <property type="protein sequence ID" value="OEU09559.1"/>
    <property type="molecule type" value="Genomic_DNA"/>
</dbReference>
<sequence length="853" mass="95647">MALPPGFREEGIVKINDVSTIGFVPLKDDFVFLAAVKNGVIKLILNPGSESSNDIKTETVLDLSDRICTNGEHGLHQVRAHPQIEENGYIYVSYTYNKQGECLVDTLKDGPVTRLSRFFFDLDELKIDADSEEVLLETDPLRTKTHNGGDIVFGKDDGYLYFSIGDSGMKHPETPQQELNHLFGKIIRITDDGKIPLDNPWKNDDDNEDEDSRRCNFGGHNDNTDVICEEIFAFGFRNPFRMNQHPDSSTTRIYVSDVGGTTWEEINEIESGGNYGFPIREGPCKKKSYDECKIPSDRSLKDPTFWYPHDSEGAACVAGSAVVPKGIGWPEKYENAMMYLDFVFDKLYFLEEDIDGACRECDIPIPEYFNSTFFDLLEKDLGKPVQLLFGPYKDTQALYYTTRYGSPNIRRIWYDGGNNDEDDNNSNNDIDDDTKPHRQPIATATADKLLASIGTDIQFDGSESLDPDGGDLTYYWSFGDGNSEDDDESSSTESNPSHAYNDYNEPGVYTVNLLVTDPGGISDTVQILVSIGTPPPEPIIESPEVGATFAVGDVFILKGMTGDDNDDNGDLLEWEVRKHHKDHFHPFLDHTTGNNIRIDPGPSPEDFLASTNSYLEVLLTVTDSKTGLSTTTSRNIMPKMVQLVFDSEPESGMELVLDGYSVTTPSVVTSWVNHELHVEVPTDQRDGFKFLVWSDNDGLGIESGIERTIVVREREDKFTALFMTLYNLENEVKSNENEIGNITEDDDNDDDDEDKNDEIENNEVVNHDKESDEKMEHENEAIEIKNDEIHINIGKEDVYSRERNNVDEVGSDSEESITIMYNESSARIGMINSISAGIIIFTSVVILALELLE</sequence>
<evidence type="ECO:0000313" key="4">
    <source>
        <dbReference type="EMBL" id="OEU09559.1"/>
    </source>
</evidence>
<dbReference type="Proteomes" id="UP000095751">
    <property type="component" value="Unassembled WGS sequence"/>
</dbReference>
<dbReference type="SMART" id="SM00089">
    <property type="entry name" value="PKD"/>
    <property type="match status" value="1"/>
</dbReference>
<evidence type="ECO:0000256" key="2">
    <source>
        <dbReference type="SAM" id="Phobius"/>
    </source>
</evidence>
<evidence type="ECO:0000313" key="5">
    <source>
        <dbReference type="Proteomes" id="UP000095751"/>
    </source>
</evidence>
<feature type="domain" description="PKD" evidence="3">
    <location>
        <begin position="440"/>
        <end position="531"/>
    </location>
</feature>
<feature type="compositionally biased region" description="Acidic residues" evidence="1">
    <location>
        <begin position="743"/>
        <end position="761"/>
    </location>
</feature>
<dbReference type="InterPro" id="IPR011042">
    <property type="entry name" value="6-blade_b-propeller_TolB-like"/>
</dbReference>
<keyword evidence="2" id="KW-0472">Membrane</keyword>
<dbReference type="InterPro" id="IPR011041">
    <property type="entry name" value="Quinoprot_gluc/sorb_DH_b-prop"/>
</dbReference>
<dbReference type="Gene3D" id="2.60.40.10">
    <property type="entry name" value="Immunoglobulins"/>
    <property type="match status" value="1"/>
</dbReference>